<dbReference type="Proteomes" id="UP000823775">
    <property type="component" value="Unassembled WGS sequence"/>
</dbReference>
<dbReference type="PANTHER" id="PTHR31413:SF17">
    <property type="entry name" value="NINJA-FAMILY PROTEIN"/>
    <property type="match status" value="1"/>
</dbReference>
<evidence type="ECO:0000256" key="5">
    <source>
        <dbReference type="SAM" id="MobiDB-lite"/>
    </source>
</evidence>
<keyword evidence="7" id="KW-1185">Reference proteome</keyword>
<evidence type="ECO:0000256" key="1">
    <source>
        <dbReference type="ARBA" id="ARBA00004123"/>
    </source>
</evidence>
<sequence>MFALMSTPVGSGELSPASIQSLQEGGSQDVGSSGSKMRDTGSRMSGGDMDSPSVVEAAKSQAKETGANTLENMPSAFHERRRSKCLPPAEFVKHAGGADVAHPLKHIVINPNASPLL</sequence>
<proteinExistence type="inferred from homology"/>
<evidence type="ECO:0000313" key="7">
    <source>
        <dbReference type="Proteomes" id="UP000823775"/>
    </source>
</evidence>
<feature type="compositionally biased region" description="Polar residues" evidence="5">
    <location>
        <begin position="17"/>
        <end position="35"/>
    </location>
</feature>
<comment type="subcellular location">
    <subcellularLocation>
        <location evidence="1 4">Nucleus</location>
    </subcellularLocation>
</comment>
<name>A0ABS8SMG2_DATST</name>
<gene>
    <name evidence="6" type="ORF">HAX54_042407</name>
</gene>
<evidence type="ECO:0000256" key="3">
    <source>
        <dbReference type="ARBA" id="ARBA00023242"/>
    </source>
</evidence>
<organism evidence="6 7">
    <name type="scientific">Datura stramonium</name>
    <name type="common">Jimsonweed</name>
    <name type="synonym">Common thornapple</name>
    <dbReference type="NCBI Taxonomy" id="4076"/>
    <lineage>
        <taxon>Eukaryota</taxon>
        <taxon>Viridiplantae</taxon>
        <taxon>Streptophyta</taxon>
        <taxon>Embryophyta</taxon>
        <taxon>Tracheophyta</taxon>
        <taxon>Spermatophyta</taxon>
        <taxon>Magnoliopsida</taxon>
        <taxon>eudicotyledons</taxon>
        <taxon>Gunneridae</taxon>
        <taxon>Pentapetalae</taxon>
        <taxon>asterids</taxon>
        <taxon>lamiids</taxon>
        <taxon>Solanales</taxon>
        <taxon>Solanaceae</taxon>
        <taxon>Solanoideae</taxon>
        <taxon>Datureae</taxon>
        <taxon>Datura</taxon>
    </lineage>
</organism>
<evidence type="ECO:0000313" key="6">
    <source>
        <dbReference type="EMBL" id="MCD7459963.1"/>
    </source>
</evidence>
<comment type="similarity">
    <text evidence="2 4">Belongs to the Ninja family.</text>
</comment>
<comment type="function">
    <text evidence="4">Acts as a negative regulator of abscisic acid (ABA) response.</text>
</comment>
<accession>A0ABS8SMG2</accession>
<evidence type="ECO:0000256" key="2">
    <source>
        <dbReference type="ARBA" id="ARBA00006081"/>
    </source>
</evidence>
<dbReference type="PANTHER" id="PTHR31413">
    <property type="entry name" value="AFP HOMOLOG 2"/>
    <property type="match status" value="1"/>
</dbReference>
<evidence type="ECO:0000256" key="4">
    <source>
        <dbReference type="RuleBase" id="RU369029"/>
    </source>
</evidence>
<dbReference type="EMBL" id="JACEIK010000624">
    <property type="protein sequence ID" value="MCD7459963.1"/>
    <property type="molecule type" value="Genomic_DNA"/>
</dbReference>
<dbReference type="InterPro" id="IPR031307">
    <property type="entry name" value="Ninja_fam"/>
</dbReference>
<comment type="caution">
    <text evidence="6">The sequence shown here is derived from an EMBL/GenBank/DDBJ whole genome shotgun (WGS) entry which is preliminary data.</text>
</comment>
<reference evidence="6 7" key="1">
    <citation type="journal article" date="2021" name="BMC Genomics">
        <title>Datura genome reveals duplications of psychoactive alkaloid biosynthetic genes and high mutation rate following tissue culture.</title>
        <authorList>
            <person name="Rajewski A."/>
            <person name="Carter-House D."/>
            <person name="Stajich J."/>
            <person name="Litt A."/>
        </authorList>
    </citation>
    <scope>NUCLEOTIDE SEQUENCE [LARGE SCALE GENOMIC DNA]</scope>
    <source>
        <strain evidence="6">AR-01</strain>
    </source>
</reference>
<feature type="region of interest" description="Disordered" evidence="5">
    <location>
        <begin position="1"/>
        <end position="82"/>
    </location>
</feature>
<keyword evidence="3 4" id="KW-0539">Nucleus</keyword>
<protein>
    <recommendedName>
        <fullName evidence="4">Ninja-family protein</fullName>
    </recommendedName>
    <alternativeName>
        <fullName evidence="4">ABI-binding protein</fullName>
    </alternativeName>
</protein>